<dbReference type="InterPro" id="IPR029069">
    <property type="entry name" value="HotDog_dom_sf"/>
</dbReference>
<dbReference type="PANTHER" id="PTHR11066:SF34">
    <property type="entry name" value="ACYL-COENZYME A THIOESTERASE 8"/>
    <property type="match status" value="1"/>
</dbReference>
<evidence type="ECO:0000313" key="12">
    <source>
        <dbReference type="Proteomes" id="UP000275394"/>
    </source>
</evidence>
<evidence type="ECO:0000259" key="9">
    <source>
        <dbReference type="Pfam" id="PF02551"/>
    </source>
</evidence>
<dbReference type="InterPro" id="IPR025652">
    <property type="entry name" value="TesB_C"/>
</dbReference>
<dbReference type="FunFam" id="2.40.160.210:FF:000001">
    <property type="entry name" value="Acyl-CoA thioesterase II"/>
    <property type="match status" value="1"/>
</dbReference>
<dbReference type="EC" id="3.1.2.20" evidence="5"/>
<dbReference type="InterPro" id="IPR042171">
    <property type="entry name" value="Acyl-CoA_hotdog"/>
</dbReference>
<organism evidence="11 12">
    <name type="scientific">Sinobacterium caligoides</name>
    <dbReference type="NCBI Taxonomy" id="933926"/>
    <lineage>
        <taxon>Bacteria</taxon>
        <taxon>Pseudomonadati</taxon>
        <taxon>Pseudomonadota</taxon>
        <taxon>Gammaproteobacteria</taxon>
        <taxon>Cellvibrionales</taxon>
        <taxon>Spongiibacteraceae</taxon>
        <taxon>Sinobacterium</taxon>
    </lineage>
</organism>
<reference evidence="11 12" key="1">
    <citation type="submission" date="2018-11" db="EMBL/GenBank/DDBJ databases">
        <title>Genomic Encyclopedia of Type Strains, Phase IV (KMG-IV): sequencing the most valuable type-strain genomes for metagenomic binning, comparative biology and taxonomic classification.</title>
        <authorList>
            <person name="Goeker M."/>
        </authorList>
    </citation>
    <scope>NUCLEOTIDE SEQUENCE [LARGE SCALE GENOMIC DNA]</scope>
    <source>
        <strain evidence="11 12">DSM 100316</strain>
    </source>
</reference>
<keyword evidence="3" id="KW-0378">Hydrolase</keyword>
<protein>
    <recommendedName>
        <fullName evidence="7">Acyl-CoA thioesterase 2</fullName>
        <ecNumber evidence="5">3.1.2.20</ecNumber>
    </recommendedName>
    <alternativeName>
        <fullName evidence="8">Thioesterase II</fullName>
    </alternativeName>
</protein>
<dbReference type="Gene3D" id="2.40.160.210">
    <property type="entry name" value="Acyl-CoA thioesterase, double hotdog domain"/>
    <property type="match status" value="1"/>
</dbReference>
<dbReference type="CDD" id="cd03444">
    <property type="entry name" value="Thioesterase_II_repeat1"/>
    <property type="match status" value="1"/>
</dbReference>
<feature type="domain" description="Acyl-CoA thioesterase 2 C-terminal" evidence="9">
    <location>
        <begin position="172"/>
        <end position="279"/>
    </location>
</feature>
<keyword evidence="12" id="KW-1185">Reference proteome</keyword>
<evidence type="ECO:0000256" key="2">
    <source>
        <dbReference type="ARBA" id="ARBA00011881"/>
    </source>
</evidence>
<gene>
    <name evidence="11" type="ORF">EDC56_1394</name>
</gene>
<dbReference type="GO" id="GO:0009062">
    <property type="term" value="P:fatty acid catabolic process"/>
    <property type="evidence" value="ECO:0007669"/>
    <property type="project" value="TreeGrafter"/>
</dbReference>
<dbReference type="PANTHER" id="PTHR11066">
    <property type="entry name" value="ACYL-COA THIOESTERASE"/>
    <property type="match status" value="1"/>
</dbReference>
<evidence type="ECO:0000256" key="4">
    <source>
        <dbReference type="ARBA" id="ARBA00023098"/>
    </source>
</evidence>
<accession>A0A3N2DMD4</accession>
<dbReference type="Pfam" id="PF13622">
    <property type="entry name" value="4HBT_3"/>
    <property type="match status" value="1"/>
</dbReference>
<dbReference type="SUPFAM" id="SSF54637">
    <property type="entry name" value="Thioesterase/thiol ester dehydrase-isomerase"/>
    <property type="match status" value="2"/>
</dbReference>
<evidence type="ECO:0000256" key="5">
    <source>
        <dbReference type="ARBA" id="ARBA00038894"/>
    </source>
</evidence>
<evidence type="ECO:0000259" key="10">
    <source>
        <dbReference type="Pfam" id="PF13622"/>
    </source>
</evidence>
<dbReference type="Pfam" id="PF02551">
    <property type="entry name" value="Acyl_CoA_thio"/>
    <property type="match status" value="1"/>
</dbReference>
<evidence type="ECO:0000256" key="6">
    <source>
        <dbReference type="ARBA" id="ARBA00050943"/>
    </source>
</evidence>
<keyword evidence="4" id="KW-0443">Lipid metabolism</keyword>
<dbReference type="OrthoDB" id="9781019at2"/>
<evidence type="ECO:0000256" key="3">
    <source>
        <dbReference type="ARBA" id="ARBA00022801"/>
    </source>
</evidence>
<dbReference type="EMBL" id="RKHR01000004">
    <property type="protein sequence ID" value="ROS00971.1"/>
    <property type="molecule type" value="Genomic_DNA"/>
</dbReference>
<name>A0A3N2DMD4_9GAMM</name>
<evidence type="ECO:0000256" key="1">
    <source>
        <dbReference type="ARBA" id="ARBA00006538"/>
    </source>
</evidence>
<dbReference type="InterPro" id="IPR003703">
    <property type="entry name" value="Acyl_CoA_thio"/>
</dbReference>
<comment type="catalytic activity">
    <reaction evidence="6">
        <text>a fatty acyl-CoA + H2O = a fatty acid + CoA + H(+)</text>
        <dbReference type="Rhea" id="RHEA:16781"/>
        <dbReference type="ChEBI" id="CHEBI:15377"/>
        <dbReference type="ChEBI" id="CHEBI:15378"/>
        <dbReference type="ChEBI" id="CHEBI:28868"/>
        <dbReference type="ChEBI" id="CHEBI:57287"/>
        <dbReference type="ChEBI" id="CHEBI:77636"/>
        <dbReference type="EC" id="3.1.2.20"/>
    </reaction>
    <physiologicalReaction direction="left-to-right" evidence="6">
        <dbReference type="Rhea" id="RHEA:16782"/>
    </physiologicalReaction>
</comment>
<comment type="similarity">
    <text evidence="1">Belongs to the C/M/P thioester hydrolase family.</text>
</comment>
<dbReference type="GO" id="GO:0047617">
    <property type="term" value="F:fatty acyl-CoA hydrolase activity"/>
    <property type="evidence" value="ECO:0007669"/>
    <property type="project" value="UniProtKB-EC"/>
</dbReference>
<dbReference type="InterPro" id="IPR049449">
    <property type="entry name" value="TesB_ACOT8-like_N"/>
</dbReference>
<dbReference type="AlphaFoldDB" id="A0A3N2DMD4"/>
<dbReference type="CDD" id="cd03445">
    <property type="entry name" value="Thioesterase_II_repeat2"/>
    <property type="match status" value="1"/>
</dbReference>
<evidence type="ECO:0000256" key="7">
    <source>
        <dbReference type="ARBA" id="ARBA00071120"/>
    </source>
</evidence>
<evidence type="ECO:0000256" key="8">
    <source>
        <dbReference type="ARBA" id="ARBA00079653"/>
    </source>
</evidence>
<comment type="caution">
    <text evidence="11">The sequence shown here is derived from an EMBL/GenBank/DDBJ whole genome shotgun (WGS) entry which is preliminary data.</text>
</comment>
<dbReference type="Proteomes" id="UP000275394">
    <property type="component" value="Unassembled WGS sequence"/>
</dbReference>
<dbReference type="RefSeq" id="WP_123711820.1">
    <property type="nucleotide sequence ID" value="NZ_RKHR01000004.1"/>
</dbReference>
<dbReference type="GO" id="GO:0006637">
    <property type="term" value="P:acyl-CoA metabolic process"/>
    <property type="evidence" value="ECO:0007669"/>
    <property type="project" value="InterPro"/>
</dbReference>
<comment type="subunit">
    <text evidence="2">Homotetramer.</text>
</comment>
<evidence type="ECO:0000313" key="11">
    <source>
        <dbReference type="EMBL" id="ROS00971.1"/>
    </source>
</evidence>
<proteinExistence type="inferred from homology"/>
<sequence>MADRALRQLIRHLDLHRINANLYSSTGNDDSLGRLYGGEILAQALAAADQSVDGDLNCHSLHGHFLHLGKPGIPVQYHIERLRDSRSFSTRRVTAKQSGRAIFSAMISYQIPQQGFEHQTAIDIEDYPQPEGLASCEERYQSALPEEFQGIYGWPMEFRQVNPVDLLKPNAATTQHAVWFKAPVSNNTPPALHRQLMLYASDNPLLLTALRPHGQTNWSPNMQVASLDHAIWFHQPCRADQWLLFVLDSPRACAGRGLAQGHIYNQAGMLIASVAQEGVMRHIE</sequence>
<feature type="domain" description="Acyl-CoA thioesterase-like N-terminal HotDog" evidence="10">
    <location>
        <begin position="32"/>
        <end position="109"/>
    </location>
</feature>